<dbReference type="PROSITE" id="PS01348">
    <property type="entry name" value="MRAY_2"/>
    <property type="match status" value="1"/>
</dbReference>
<feature type="transmembrane region" description="Helical" evidence="12">
    <location>
        <begin position="156"/>
        <end position="175"/>
    </location>
</feature>
<keyword evidence="4 12" id="KW-0328">Glycosyltransferase</keyword>
<dbReference type="GO" id="GO:0036380">
    <property type="term" value="F:UDP-N-acetylglucosamine-undecaprenyl-phosphate N-acetylglucosaminephosphotransferase activity"/>
    <property type="evidence" value="ECO:0007669"/>
    <property type="project" value="UniProtKB-UniRule"/>
</dbReference>
<evidence type="ECO:0000256" key="9">
    <source>
        <dbReference type="ARBA" id="ARBA00022989"/>
    </source>
</evidence>
<comment type="subcellular location">
    <subcellularLocation>
        <location evidence="12">Cell inner membrane</location>
        <topology evidence="12">Multi-pass membrane protein</topology>
    </subcellularLocation>
    <subcellularLocation>
        <location evidence="1">Cell membrane</location>
        <topology evidence="1">Multi-pass membrane protein</topology>
    </subcellularLocation>
</comment>
<comment type="caution">
    <text evidence="14">The sequence shown here is derived from an EMBL/GenBank/DDBJ whole genome shotgun (WGS) entry which is preliminary data.</text>
</comment>
<keyword evidence="10 12" id="KW-0472">Membrane</keyword>
<evidence type="ECO:0000256" key="1">
    <source>
        <dbReference type="ARBA" id="ARBA00004651"/>
    </source>
</evidence>
<evidence type="ECO:0000256" key="7">
    <source>
        <dbReference type="ARBA" id="ARBA00022842"/>
    </source>
</evidence>
<comment type="cofactor">
    <cofactor evidence="12 13">
        <name>Mg(2+)</name>
        <dbReference type="ChEBI" id="CHEBI:18420"/>
    </cofactor>
</comment>
<dbReference type="InterPro" id="IPR018480">
    <property type="entry name" value="PNAcMuramoyl-5peptid_Trfase_CS"/>
</dbReference>
<keyword evidence="5 12" id="KW-0808">Transferase</keyword>
<proteinExistence type="inferred from homology"/>
<evidence type="ECO:0000313" key="15">
    <source>
        <dbReference type="Proteomes" id="UP000288127"/>
    </source>
</evidence>
<dbReference type="GO" id="GO:0009243">
    <property type="term" value="P:O antigen biosynthetic process"/>
    <property type="evidence" value="ECO:0007669"/>
    <property type="project" value="UniProtKB-UniRule"/>
</dbReference>
<comment type="pathway">
    <text evidence="12">Bacterial outer membrane biogenesis; LPS O-antigen biosynthesis.</text>
</comment>
<dbReference type="EMBL" id="PIPZ01000002">
    <property type="protein sequence ID" value="RUO59633.1"/>
    <property type="molecule type" value="Genomic_DNA"/>
</dbReference>
<dbReference type="GO" id="GO:0005886">
    <property type="term" value="C:plasma membrane"/>
    <property type="evidence" value="ECO:0007669"/>
    <property type="project" value="UniProtKB-SubCell"/>
</dbReference>
<dbReference type="EC" id="2.7.8.33" evidence="12"/>
<feature type="transmembrane region" description="Helical" evidence="12">
    <location>
        <begin position="97"/>
        <end position="115"/>
    </location>
</feature>
<evidence type="ECO:0000256" key="13">
    <source>
        <dbReference type="PIRSR" id="PIRSR600715-1"/>
    </source>
</evidence>
<comment type="similarity">
    <text evidence="12">Belongs to the glycosyltransferase 4 family. WecA subfamily.</text>
</comment>
<dbReference type="UniPathway" id="UPA00281"/>
<dbReference type="PANTHER" id="PTHR22926">
    <property type="entry name" value="PHOSPHO-N-ACETYLMURAMOYL-PENTAPEPTIDE-TRANSFERASE"/>
    <property type="match status" value="1"/>
</dbReference>
<feature type="transmembrane region" description="Helical" evidence="12">
    <location>
        <begin position="67"/>
        <end position="85"/>
    </location>
</feature>
<dbReference type="GO" id="GO:0030145">
    <property type="term" value="F:manganese ion binding"/>
    <property type="evidence" value="ECO:0007669"/>
    <property type="project" value="InterPro"/>
</dbReference>
<keyword evidence="13" id="KW-0479">Metal-binding</keyword>
<evidence type="ECO:0000256" key="5">
    <source>
        <dbReference type="ARBA" id="ARBA00022679"/>
    </source>
</evidence>
<evidence type="ECO:0000256" key="3">
    <source>
        <dbReference type="ARBA" id="ARBA00022519"/>
    </source>
</evidence>
<keyword evidence="2 12" id="KW-1003">Cell membrane</keyword>
<evidence type="ECO:0000256" key="8">
    <source>
        <dbReference type="ARBA" id="ARBA00022985"/>
    </source>
</evidence>
<feature type="binding site" evidence="13">
    <location>
        <position position="213"/>
    </location>
    <ligand>
        <name>Mg(2+)</name>
        <dbReference type="ChEBI" id="CHEBI:18420"/>
    </ligand>
</feature>
<keyword evidence="7 12" id="KW-0460">Magnesium</keyword>
<feature type="transmembrane region" description="Helical" evidence="12">
    <location>
        <begin position="240"/>
        <end position="262"/>
    </location>
</feature>
<feature type="transmembrane region" description="Helical" evidence="12">
    <location>
        <begin position="121"/>
        <end position="144"/>
    </location>
</feature>
<evidence type="ECO:0000256" key="6">
    <source>
        <dbReference type="ARBA" id="ARBA00022692"/>
    </source>
</evidence>
<dbReference type="InterPro" id="IPR012750">
    <property type="entry name" value="ECA_WecA-rel"/>
</dbReference>
<dbReference type="OrthoDB" id="9783652at2"/>
<feature type="transmembrane region" description="Helical" evidence="12">
    <location>
        <begin position="181"/>
        <end position="202"/>
    </location>
</feature>
<keyword evidence="6 12" id="KW-0812">Transmembrane</keyword>
<protein>
    <recommendedName>
        <fullName evidence="12">Undecaprenyl-phosphate alpha-N-acetylglucosaminyl 1-phosphate transferase</fullName>
        <ecNumber evidence="12">2.7.8.33</ecNumber>
    </recommendedName>
    <alternativeName>
        <fullName evidence="12">UDP-GlcNAc:undecaprenyl-phosphate GlcNAc-1-phosphate transferase</fullName>
    </alternativeName>
    <alternativeName>
        <fullName evidence="12">Undecaprenyl-phosphate GlcNAc-1-phosphate transferase</fullName>
    </alternativeName>
</protein>
<dbReference type="InterPro" id="IPR000715">
    <property type="entry name" value="Glycosyl_transferase_4"/>
</dbReference>
<evidence type="ECO:0000256" key="10">
    <source>
        <dbReference type="ARBA" id="ARBA00023136"/>
    </source>
</evidence>
<feature type="transmembrane region" description="Helical" evidence="12">
    <location>
        <begin position="319"/>
        <end position="336"/>
    </location>
</feature>
<dbReference type="GO" id="GO:0071555">
    <property type="term" value="P:cell wall organization"/>
    <property type="evidence" value="ECO:0007669"/>
    <property type="project" value="TreeGrafter"/>
</dbReference>
<dbReference type="Proteomes" id="UP000288127">
    <property type="component" value="Unassembled WGS sequence"/>
</dbReference>
<gene>
    <name evidence="12 14" type="primary">wecA</name>
    <name evidence="14" type="ORF">CWI76_05720</name>
</gene>
<dbReference type="CDD" id="cd06853">
    <property type="entry name" value="GT_WecA_like"/>
    <property type="match status" value="1"/>
</dbReference>
<dbReference type="PANTHER" id="PTHR22926:SF3">
    <property type="entry name" value="UNDECAPRENYL-PHOSPHATE ALPHA-N-ACETYLGLUCOSAMINYL 1-PHOSPHATE TRANSFERASE"/>
    <property type="match status" value="1"/>
</dbReference>
<dbReference type="HAMAP" id="MF_02030">
    <property type="entry name" value="WecA_Gammaproteo"/>
    <property type="match status" value="1"/>
</dbReference>
<name>A0A432YF99_9GAMM</name>
<comment type="function">
    <text evidence="12">Catalyzes the transfer of the GlcNAc-1-phosphate moiety from UDP-GlcNAc onto the carrier lipid undecaprenyl phosphate (C55-P), yielding GlcNAc-pyrophosphoryl-undecaprenyl (GlcNAc-PP-C55).</text>
</comment>
<dbReference type="RefSeq" id="WP_126759404.1">
    <property type="nucleotide sequence ID" value="NZ_PIPZ01000002.1"/>
</dbReference>
<keyword evidence="11 12" id="KW-0464">Manganese</keyword>
<dbReference type="GO" id="GO:0009276">
    <property type="term" value="C:Gram-negative-bacterium-type cell wall"/>
    <property type="evidence" value="ECO:0007669"/>
    <property type="project" value="InterPro"/>
</dbReference>
<feature type="binding site" evidence="13">
    <location>
        <position position="149"/>
    </location>
    <ligand>
        <name>Mg(2+)</name>
        <dbReference type="ChEBI" id="CHEBI:18420"/>
    </ligand>
</feature>
<evidence type="ECO:0000256" key="12">
    <source>
        <dbReference type="HAMAP-Rule" id="MF_02030"/>
    </source>
</evidence>
<dbReference type="NCBIfam" id="TIGR02380">
    <property type="entry name" value="ECA_wecA"/>
    <property type="match status" value="1"/>
</dbReference>
<dbReference type="Pfam" id="PF00953">
    <property type="entry name" value="Glycos_transf_4"/>
    <property type="match status" value="1"/>
</dbReference>
<feature type="transmembrane region" description="Helical" evidence="12">
    <location>
        <begin position="42"/>
        <end position="61"/>
    </location>
</feature>
<reference evidence="15" key="1">
    <citation type="journal article" date="2018" name="Front. Microbiol.">
        <title>Genome-Based Analysis Reveals the Taxonomy and Diversity of the Family Idiomarinaceae.</title>
        <authorList>
            <person name="Liu Y."/>
            <person name="Lai Q."/>
            <person name="Shao Z."/>
        </authorList>
    </citation>
    <scope>NUCLEOTIDE SEQUENCE [LARGE SCALE GENOMIC DNA]</scope>
    <source>
        <strain evidence="15">PIM1</strain>
    </source>
</reference>
<organism evidence="14 15">
    <name type="scientific">Pseudidiomarina marina</name>
    <dbReference type="NCBI Taxonomy" id="502366"/>
    <lineage>
        <taxon>Bacteria</taxon>
        <taxon>Pseudomonadati</taxon>
        <taxon>Pseudomonadota</taxon>
        <taxon>Gammaproteobacteria</taxon>
        <taxon>Alteromonadales</taxon>
        <taxon>Idiomarinaceae</taxon>
        <taxon>Pseudidiomarina</taxon>
    </lineage>
</organism>
<feature type="transmembrane region" description="Helical" evidence="12">
    <location>
        <begin position="6"/>
        <end position="30"/>
    </location>
</feature>
<dbReference type="AlphaFoldDB" id="A0A432YF99"/>
<dbReference type="GO" id="GO:0044038">
    <property type="term" value="P:cell wall macromolecule biosynthetic process"/>
    <property type="evidence" value="ECO:0007669"/>
    <property type="project" value="TreeGrafter"/>
</dbReference>
<sequence>MSIILPIVALLGTAIALRIMHPVAEFMELFDKPCNRKQHNGAVPLIGGVAVFFGLAISLMVSSELELHSRLFLISAAMMVFIGMLDDKYDLSVRLRLVGQVIAASVIIFGGDLYISNLGNLLGFGSVELGLGGVLFTYLAILAAMNAYNMIDGIDGLLGAMGMISFFTLGVIAALNGLEEVQLIALLAGCALIPFMLCNLSLSPRYRKIFMGDAGSMFVGLAIVWLLTMSTQPRFSGGELISPVTSLWLVAIPIMDMVTIMFRRMKNGKNPTSPDRDHIHHFYLRAGFTSLQTLVILSSQALILAFWGLVLNQLQTPEWASLLLFLGAYTVYCRQFKMLKRKARALSEAQLEK</sequence>
<evidence type="ECO:0000256" key="4">
    <source>
        <dbReference type="ARBA" id="ARBA00022676"/>
    </source>
</evidence>
<keyword evidence="3 12" id="KW-0997">Cell inner membrane</keyword>
<evidence type="ECO:0000256" key="11">
    <source>
        <dbReference type="ARBA" id="ARBA00023211"/>
    </source>
</evidence>
<evidence type="ECO:0000256" key="2">
    <source>
        <dbReference type="ARBA" id="ARBA00022475"/>
    </source>
</evidence>
<evidence type="ECO:0000313" key="14">
    <source>
        <dbReference type="EMBL" id="RUO59633.1"/>
    </source>
</evidence>
<keyword evidence="9 12" id="KW-1133">Transmembrane helix</keyword>
<feature type="transmembrane region" description="Helical" evidence="12">
    <location>
        <begin position="209"/>
        <end position="228"/>
    </location>
</feature>
<keyword evidence="8 12" id="KW-0448">Lipopolysaccharide biosynthesis</keyword>
<dbReference type="GO" id="GO:0000287">
    <property type="term" value="F:magnesium ion binding"/>
    <property type="evidence" value="ECO:0007669"/>
    <property type="project" value="InterPro"/>
</dbReference>
<feature type="transmembrane region" description="Helical" evidence="12">
    <location>
        <begin position="282"/>
        <end position="307"/>
    </location>
</feature>
<comment type="catalytic activity">
    <reaction evidence="12">
        <text>di-trans,octa-cis-undecaprenyl phosphate + UDP-N-acetyl-alpha-D-glucosamine = N-acetyl-alpha-D-glucosaminyl-di-trans,octa-cis-undecaprenyl diphosphate + UMP</text>
        <dbReference type="Rhea" id="RHEA:28090"/>
        <dbReference type="ChEBI" id="CHEBI:57705"/>
        <dbReference type="ChEBI" id="CHEBI:57865"/>
        <dbReference type="ChEBI" id="CHEBI:60392"/>
        <dbReference type="ChEBI" id="CHEBI:62959"/>
        <dbReference type="EC" id="2.7.8.33"/>
    </reaction>
</comment>
<comment type="cofactor">
    <cofactor evidence="12">
        <name>Mn(2+)</name>
        <dbReference type="ChEBI" id="CHEBI:29035"/>
    </cofactor>
</comment>
<accession>A0A432YF99</accession>
<keyword evidence="15" id="KW-1185">Reference proteome</keyword>
<dbReference type="GO" id="GO:0016757">
    <property type="term" value="F:glycosyltransferase activity"/>
    <property type="evidence" value="ECO:0007669"/>
    <property type="project" value="UniProtKB-KW"/>
</dbReference>